<keyword evidence="2 4" id="KW-0547">Nucleotide-binding</keyword>
<dbReference type="Pfam" id="PF13535">
    <property type="entry name" value="ATP-grasp_4"/>
    <property type="match status" value="1"/>
</dbReference>
<comment type="caution">
    <text evidence="6">The sequence shown here is derived from an EMBL/GenBank/DDBJ whole genome shotgun (WGS) entry which is preliminary data.</text>
</comment>
<name>A0ABW2CE21_9ACTN</name>
<keyword evidence="7" id="KW-1185">Reference proteome</keyword>
<dbReference type="EMBL" id="JBHSXS010000003">
    <property type="protein sequence ID" value="MFC6879642.1"/>
    <property type="molecule type" value="Genomic_DNA"/>
</dbReference>
<dbReference type="Pfam" id="PF18603">
    <property type="entry name" value="LAL_C2"/>
    <property type="match status" value="1"/>
</dbReference>
<dbReference type="SUPFAM" id="SSF56059">
    <property type="entry name" value="Glutathione synthetase ATP-binding domain-like"/>
    <property type="match status" value="1"/>
</dbReference>
<evidence type="ECO:0000259" key="5">
    <source>
        <dbReference type="PROSITE" id="PS50975"/>
    </source>
</evidence>
<dbReference type="PANTHER" id="PTHR43585:SF2">
    <property type="entry name" value="ATP-GRASP ENZYME FSQD"/>
    <property type="match status" value="1"/>
</dbReference>
<dbReference type="InterPro" id="IPR041472">
    <property type="entry name" value="BL00235/CARNS1_N"/>
</dbReference>
<feature type="domain" description="ATP-grasp" evidence="5">
    <location>
        <begin position="109"/>
        <end position="298"/>
    </location>
</feature>
<organism evidence="6 7">
    <name type="scientific">Actinomadura yumaensis</name>
    <dbReference type="NCBI Taxonomy" id="111807"/>
    <lineage>
        <taxon>Bacteria</taxon>
        <taxon>Bacillati</taxon>
        <taxon>Actinomycetota</taxon>
        <taxon>Actinomycetes</taxon>
        <taxon>Streptosporangiales</taxon>
        <taxon>Thermomonosporaceae</taxon>
        <taxon>Actinomadura</taxon>
    </lineage>
</organism>
<evidence type="ECO:0000256" key="2">
    <source>
        <dbReference type="ARBA" id="ARBA00022741"/>
    </source>
</evidence>
<accession>A0ABW2CE21</accession>
<evidence type="ECO:0000256" key="4">
    <source>
        <dbReference type="PROSITE-ProRule" id="PRU00409"/>
    </source>
</evidence>
<protein>
    <submittedName>
        <fullName evidence="6">ATP-grasp domain-containing protein</fullName>
    </submittedName>
</protein>
<evidence type="ECO:0000313" key="6">
    <source>
        <dbReference type="EMBL" id="MFC6879642.1"/>
    </source>
</evidence>
<dbReference type="PANTHER" id="PTHR43585">
    <property type="entry name" value="FUMIPYRROLE BIOSYNTHESIS PROTEIN C"/>
    <property type="match status" value="1"/>
</dbReference>
<evidence type="ECO:0000313" key="7">
    <source>
        <dbReference type="Proteomes" id="UP001596380"/>
    </source>
</evidence>
<sequence length="418" mass="45472">MYRVAVIGGQPHAVAAAQELGVEVVLVHEEGKYEAEFADYCERIIHAPITDSGAMYEVLAPLHRERPFDRVLTTSEDGAVATSELCELLGLTGTSPETSRVVKDKGAMRKRLAEHDLSPVRHRVVRSADELADFFYTVNGRIVVKPVDGVASIQIHMADTAEDVRTAWKSLREAGHESALAEEFLDGPVVSVDTFSYEGRHLAIGMSEYRMNEYFAEWEVSTPSRVAIPHRDELRETTYHLLDAIGLKDGPAHSEFILTPEGARVLETHNRLAGSGAPELVRRVSGLSLSRMFLSVTLGIEELPAEPPEWTGGAAIQFFVPPPGTITAIEGVDSLVEQGVEVVQVPPGVTLPNIVPYINRFADAELGVVVGKGVGDEVRELRSVADCVNGYVIVSGKDAGDAVARGDEAVDRVRFETR</sequence>
<keyword evidence="3 4" id="KW-0067">ATP-binding</keyword>
<evidence type="ECO:0000256" key="3">
    <source>
        <dbReference type="ARBA" id="ARBA00022840"/>
    </source>
</evidence>
<proteinExistence type="predicted"/>
<dbReference type="InterPro" id="IPR011761">
    <property type="entry name" value="ATP-grasp"/>
</dbReference>
<dbReference type="InterPro" id="IPR052032">
    <property type="entry name" value="ATP-dep_AA_Ligase"/>
</dbReference>
<dbReference type="RefSeq" id="WP_160821609.1">
    <property type="nucleotide sequence ID" value="NZ_JBHSXE010000001.1"/>
</dbReference>
<gene>
    <name evidence="6" type="ORF">ACFQKB_07670</name>
</gene>
<dbReference type="Pfam" id="PF18130">
    <property type="entry name" value="ATPgrasp_N"/>
    <property type="match status" value="1"/>
</dbReference>
<dbReference type="InterPro" id="IPR040570">
    <property type="entry name" value="LAL_C2"/>
</dbReference>
<dbReference type="Proteomes" id="UP001596380">
    <property type="component" value="Unassembled WGS sequence"/>
</dbReference>
<keyword evidence="1" id="KW-0436">Ligase</keyword>
<dbReference type="Gene3D" id="3.30.470.20">
    <property type="entry name" value="ATP-grasp fold, B domain"/>
    <property type="match status" value="1"/>
</dbReference>
<dbReference type="PROSITE" id="PS50975">
    <property type="entry name" value="ATP_GRASP"/>
    <property type="match status" value="1"/>
</dbReference>
<reference evidence="7" key="1">
    <citation type="journal article" date="2019" name="Int. J. Syst. Evol. Microbiol.">
        <title>The Global Catalogue of Microorganisms (GCM) 10K type strain sequencing project: providing services to taxonomists for standard genome sequencing and annotation.</title>
        <authorList>
            <consortium name="The Broad Institute Genomics Platform"/>
            <consortium name="The Broad Institute Genome Sequencing Center for Infectious Disease"/>
            <person name="Wu L."/>
            <person name="Ma J."/>
        </authorList>
    </citation>
    <scope>NUCLEOTIDE SEQUENCE [LARGE SCALE GENOMIC DNA]</scope>
    <source>
        <strain evidence="7">JCM 3369</strain>
    </source>
</reference>
<evidence type="ECO:0000256" key="1">
    <source>
        <dbReference type="ARBA" id="ARBA00022598"/>
    </source>
</evidence>
<dbReference type="Gene3D" id="3.40.50.20">
    <property type="match status" value="1"/>
</dbReference>